<dbReference type="PROSITE" id="PS00678">
    <property type="entry name" value="WD_REPEATS_1"/>
    <property type="match status" value="1"/>
</dbReference>
<evidence type="ECO:0008006" key="7">
    <source>
        <dbReference type="Google" id="ProtNLM"/>
    </source>
</evidence>
<proteinExistence type="predicted"/>
<protein>
    <recommendedName>
        <fullName evidence="7">WD40 repeat-like protein</fullName>
    </recommendedName>
</protein>
<keyword evidence="1 3" id="KW-0853">WD repeat</keyword>
<dbReference type="SUPFAM" id="SSF50978">
    <property type="entry name" value="WD40 repeat-like"/>
    <property type="match status" value="1"/>
</dbReference>
<organism evidence="5 6">
    <name type="scientific">Anaeramoeba flamelloides</name>
    <dbReference type="NCBI Taxonomy" id="1746091"/>
    <lineage>
        <taxon>Eukaryota</taxon>
        <taxon>Metamonada</taxon>
        <taxon>Anaeramoebidae</taxon>
        <taxon>Anaeramoeba</taxon>
    </lineage>
</organism>
<dbReference type="PROSITE" id="PS50294">
    <property type="entry name" value="WD_REPEATS_REGION"/>
    <property type="match status" value="2"/>
</dbReference>
<dbReference type="InterPro" id="IPR001680">
    <property type="entry name" value="WD40_rpt"/>
</dbReference>
<dbReference type="Gene3D" id="2.130.10.10">
    <property type="entry name" value="YVTN repeat-like/Quinoprotein amine dehydrogenase"/>
    <property type="match status" value="2"/>
</dbReference>
<dbReference type="Proteomes" id="UP001146793">
    <property type="component" value="Unassembled WGS sequence"/>
</dbReference>
<keyword evidence="2" id="KW-0677">Repeat</keyword>
<gene>
    <name evidence="5" type="ORF">M0812_09107</name>
</gene>
<evidence type="ECO:0000256" key="4">
    <source>
        <dbReference type="SAM" id="MobiDB-lite"/>
    </source>
</evidence>
<feature type="repeat" description="WD" evidence="3">
    <location>
        <begin position="490"/>
        <end position="526"/>
    </location>
</feature>
<comment type="caution">
    <text evidence="5">The sequence shown here is derived from an EMBL/GenBank/DDBJ whole genome shotgun (WGS) entry which is preliminary data.</text>
</comment>
<evidence type="ECO:0000256" key="2">
    <source>
        <dbReference type="ARBA" id="ARBA00022737"/>
    </source>
</evidence>
<feature type="repeat" description="WD" evidence="3">
    <location>
        <begin position="101"/>
        <end position="142"/>
    </location>
</feature>
<dbReference type="InterPro" id="IPR019775">
    <property type="entry name" value="WD40_repeat_CS"/>
</dbReference>
<evidence type="ECO:0000313" key="6">
    <source>
        <dbReference type="Proteomes" id="UP001146793"/>
    </source>
</evidence>
<evidence type="ECO:0000256" key="3">
    <source>
        <dbReference type="PROSITE-ProRule" id="PRU00221"/>
    </source>
</evidence>
<dbReference type="InterPro" id="IPR015943">
    <property type="entry name" value="WD40/YVTN_repeat-like_dom_sf"/>
</dbReference>
<dbReference type="PROSITE" id="PS50082">
    <property type="entry name" value="WD_REPEATS_2"/>
    <property type="match status" value="3"/>
</dbReference>
<dbReference type="EMBL" id="JANTQA010000023">
    <property type="protein sequence ID" value="KAJ3443273.1"/>
    <property type="molecule type" value="Genomic_DNA"/>
</dbReference>
<dbReference type="PANTHER" id="PTHR19848">
    <property type="entry name" value="WD40 REPEAT PROTEIN"/>
    <property type="match status" value="1"/>
</dbReference>
<accession>A0AAV7ZMN3</accession>
<dbReference type="InterPro" id="IPR006594">
    <property type="entry name" value="LisH"/>
</dbReference>
<feature type="repeat" description="WD" evidence="3">
    <location>
        <begin position="186"/>
        <end position="220"/>
    </location>
</feature>
<dbReference type="Pfam" id="PF00400">
    <property type="entry name" value="WD40"/>
    <property type="match status" value="4"/>
</dbReference>
<dbReference type="InterPro" id="IPR036322">
    <property type="entry name" value="WD40_repeat_dom_sf"/>
</dbReference>
<evidence type="ECO:0000256" key="1">
    <source>
        <dbReference type="ARBA" id="ARBA00022574"/>
    </source>
</evidence>
<reference evidence="5" key="1">
    <citation type="submission" date="2022-08" db="EMBL/GenBank/DDBJ databases">
        <title>Novel sulphate-reducing endosymbionts in the free-living metamonad Anaeramoeba.</title>
        <authorList>
            <person name="Jerlstrom-Hultqvist J."/>
            <person name="Cepicka I."/>
            <person name="Gallot-Lavallee L."/>
            <person name="Salas-Leiva D."/>
            <person name="Curtis B.A."/>
            <person name="Zahonova K."/>
            <person name="Pipaliya S."/>
            <person name="Dacks J."/>
            <person name="Roger A.J."/>
        </authorList>
    </citation>
    <scope>NUCLEOTIDE SEQUENCE</scope>
    <source>
        <strain evidence="5">Busselton2</strain>
    </source>
</reference>
<dbReference type="AlphaFoldDB" id="A0AAV7ZMN3"/>
<name>A0AAV7ZMN3_9EUKA</name>
<dbReference type="SMART" id="SM00320">
    <property type="entry name" value="WD40"/>
    <property type="match status" value="5"/>
</dbReference>
<feature type="region of interest" description="Disordered" evidence="4">
    <location>
        <begin position="230"/>
        <end position="279"/>
    </location>
</feature>
<evidence type="ECO:0000313" key="5">
    <source>
        <dbReference type="EMBL" id="KAJ3443273.1"/>
    </source>
</evidence>
<sequence>MDFEYKISLIQQFLSESGFNQTLSMLKKESKQDYDPNNLTRSSELSFLLDESCELKKIMNSLNTEKEEDEEDKIKRSFNEKFEFNNLLEKKYPKKVSKTFSSIHPTNILTVSISPNKKFIATGSTDKTLKITSLENGEIVHTFSNVFDSSILTCCYDKTGDFLVCSTMGGLLYILNLRTKKLIQKFKKHSKYVISVDWSKDGNWIASASYDNSLCLYQLSKCKKKIAKKGKENKKQENKKQENKKQEIKKEKGKVLEKTVKGGEEKEKEKGKEKENVNENEKEIEIEIEIEQEGEENNQIKKINDESSNSKMKTIQQKKKTINENETSKKIKEKELKNNNNNPYQFKFGLKKKISFRNPIQDVIFGDNSREMIVAVRNENNLYYINCETLKVDKINLNENLDNHVSFSAMHLSLSPDEKYLLVTTDKDRIITYLYKSSIQLRNFYGTMSDKFAQYHTLWSPNNYFVFSTSQIDKTICVWNIHDEKLICRLEGHTKLIRDIDIAQRKDGSYFLVSCGYDKKIIIWEL</sequence>
<dbReference type="PANTHER" id="PTHR19848:SF8">
    <property type="entry name" value="F-BOX AND WD REPEAT DOMAIN CONTAINING 7"/>
    <property type="match status" value="1"/>
</dbReference>
<dbReference type="PROSITE" id="PS50896">
    <property type="entry name" value="LISH"/>
    <property type="match status" value="1"/>
</dbReference>